<proteinExistence type="predicted"/>
<dbReference type="PROSITE" id="PS50158">
    <property type="entry name" value="ZF_CCHC"/>
    <property type="match status" value="1"/>
</dbReference>
<reference evidence="4 5" key="1">
    <citation type="journal article" date="2024" name="bioRxiv">
        <title>A reference genome for Trichogramma kaykai: A tiny desert-dwelling parasitoid wasp with competing sex-ratio distorters.</title>
        <authorList>
            <person name="Culotta J."/>
            <person name="Lindsey A.R."/>
        </authorList>
    </citation>
    <scope>NUCLEOTIDE SEQUENCE [LARGE SCALE GENOMIC DNA]</scope>
    <source>
        <strain evidence="4 5">KSX58</strain>
    </source>
</reference>
<keyword evidence="1" id="KW-0479">Metal-binding</keyword>
<accession>A0ABD2W5S1</accession>
<sequence>MTQHFRYPTREEAILMDSVNGVTIHSYTVAIGSIVQPKNVRFVSRISLNRVCIYFTDKSFVQNLAGNTVIVEGHKITVRPLVFQATRMLISNVPPYMNSEKLISVLKSLQVDPASNVTFVRSGTKTPGYEHVFCFRRQVYVKPSDTGKIPPRLEVEDDGVTSTIYFASENLSCFLCGEEGHIAKFCGNLEKRKTRNLQEVVEKVPKENASIPTTPASPKPAIAQENTSTPVPDPQKRSSATISKSTPKNTFKRPASSPANSHQASPRNDFDTKEGPSFTRHKSECHKRAKRRDSSTSLSEILNALEPAKENIVKNHNRYPLSFDKLTEFLQKTYSVSDIRSVALQFTEDTDRLVDMLSDTRREISCPNLKARLLRSIDKLSRMNVADAFSDSSFASLPDN</sequence>
<dbReference type="EMBL" id="JBJJXI010000136">
    <property type="protein sequence ID" value="KAL3387897.1"/>
    <property type="molecule type" value="Genomic_DNA"/>
</dbReference>
<feature type="region of interest" description="Disordered" evidence="2">
    <location>
        <begin position="201"/>
        <end position="297"/>
    </location>
</feature>
<keyword evidence="5" id="KW-1185">Reference proteome</keyword>
<name>A0ABD2W5S1_9HYME</name>
<evidence type="ECO:0000256" key="1">
    <source>
        <dbReference type="PROSITE-ProRule" id="PRU00047"/>
    </source>
</evidence>
<dbReference type="GO" id="GO:0008270">
    <property type="term" value="F:zinc ion binding"/>
    <property type="evidence" value="ECO:0007669"/>
    <property type="project" value="UniProtKB-KW"/>
</dbReference>
<dbReference type="Proteomes" id="UP001627154">
    <property type="component" value="Unassembled WGS sequence"/>
</dbReference>
<dbReference type="SUPFAM" id="SSF57756">
    <property type="entry name" value="Retrovirus zinc finger-like domains"/>
    <property type="match status" value="1"/>
</dbReference>
<feature type="compositionally biased region" description="Polar residues" evidence="2">
    <location>
        <begin position="257"/>
        <end position="266"/>
    </location>
</feature>
<comment type="caution">
    <text evidence="4">The sequence shown here is derived from an EMBL/GenBank/DDBJ whole genome shotgun (WGS) entry which is preliminary data.</text>
</comment>
<dbReference type="AlphaFoldDB" id="A0ABD2W5S1"/>
<dbReference type="InterPro" id="IPR036875">
    <property type="entry name" value="Znf_CCHC_sf"/>
</dbReference>
<protein>
    <recommendedName>
        <fullName evidence="3">CCHC-type domain-containing protein</fullName>
    </recommendedName>
</protein>
<evidence type="ECO:0000259" key="3">
    <source>
        <dbReference type="PROSITE" id="PS50158"/>
    </source>
</evidence>
<gene>
    <name evidence="4" type="ORF">TKK_016984</name>
</gene>
<feature type="compositionally biased region" description="Basic residues" evidence="2">
    <location>
        <begin position="279"/>
        <end position="291"/>
    </location>
</feature>
<keyword evidence="1" id="KW-0863">Zinc-finger</keyword>
<feature type="compositionally biased region" description="Polar residues" evidence="2">
    <location>
        <begin position="237"/>
        <end position="249"/>
    </location>
</feature>
<feature type="domain" description="CCHC-type" evidence="3">
    <location>
        <begin position="173"/>
        <end position="186"/>
    </location>
</feature>
<organism evidence="4 5">
    <name type="scientific">Trichogramma kaykai</name>
    <dbReference type="NCBI Taxonomy" id="54128"/>
    <lineage>
        <taxon>Eukaryota</taxon>
        <taxon>Metazoa</taxon>
        <taxon>Ecdysozoa</taxon>
        <taxon>Arthropoda</taxon>
        <taxon>Hexapoda</taxon>
        <taxon>Insecta</taxon>
        <taxon>Pterygota</taxon>
        <taxon>Neoptera</taxon>
        <taxon>Endopterygota</taxon>
        <taxon>Hymenoptera</taxon>
        <taxon>Apocrita</taxon>
        <taxon>Proctotrupomorpha</taxon>
        <taxon>Chalcidoidea</taxon>
        <taxon>Trichogrammatidae</taxon>
        <taxon>Trichogramma</taxon>
    </lineage>
</organism>
<dbReference type="InterPro" id="IPR001878">
    <property type="entry name" value="Znf_CCHC"/>
</dbReference>
<evidence type="ECO:0000313" key="5">
    <source>
        <dbReference type="Proteomes" id="UP001627154"/>
    </source>
</evidence>
<evidence type="ECO:0000256" key="2">
    <source>
        <dbReference type="SAM" id="MobiDB-lite"/>
    </source>
</evidence>
<keyword evidence="1" id="KW-0862">Zinc</keyword>
<evidence type="ECO:0000313" key="4">
    <source>
        <dbReference type="EMBL" id="KAL3387897.1"/>
    </source>
</evidence>